<keyword evidence="2" id="KW-0418">Kinase</keyword>
<keyword evidence="2" id="KW-0808">Transferase</keyword>
<dbReference type="Pfam" id="PF08668">
    <property type="entry name" value="HDOD"/>
    <property type="match status" value="1"/>
</dbReference>
<dbReference type="AlphaFoldDB" id="A0A653DZT6"/>
<dbReference type="Gene3D" id="1.10.3210.10">
    <property type="entry name" value="Hypothetical protein af1432"/>
    <property type="match status" value="1"/>
</dbReference>
<dbReference type="PANTHER" id="PTHR33525:SF3">
    <property type="entry name" value="RIBONUCLEASE Y"/>
    <property type="match status" value="1"/>
</dbReference>
<feature type="domain" description="HDOD" evidence="1">
    <location>
        <begin position="24"/>
        <end position="211"/>
    </location>
</feature>
<dbReference type="SUPFAM" id="SSF109604">
    <property type="entry name" value="HD-domain/PDEase-like"/>
    <property type="match status" value="1"/>
</dbReference>
<dbReference type="PROSITE" id="PS51833">
    <property type="entry name" value="HDOD"/>
    <property type="match status" value="1"/>
</dbReference>
<evidence type="ECO:0000313" key="2">
    <source>
        <dbReference type="EMBL" id="VEV95324.1"/>
    </source>
</evidence>
<evidence type="ECO:0000259" key="1">
    <source>
        <dbReference type="PROSITE" id="PS51833"/>
    </source>
</evidence>
<name>A0A653DZT6_9PSED</name>
<organism evidence="2">
    <name type="scientific">Pseudomonas marincola</name>
    <dbReference type="NCBI Taxonomy" id="437900"/>
    <lineage>
        <taxon>Bacteria</taxon>
        <taxon>Pseudomonadati</taxon>
        <taxon>Pseudomonadota</taxon>
        <taxon>Gammaproteobacteria</taxon>
        <taxon>Pseudomonadales</taxon>
        <taxon>Pseudomonadaceae</taxon>
        <taxon>Pseudomonas</taxon>
    </lineage>
</organism>
<reference evidence="2" key="1">
    <citation type="submission" date="2019-02" db="EMBL/GenBank/DDBJ databases">
        <authorList>
            <consortium name="Genoscope - CEA"/>
            <person name="William W."/>
        </authorList>
    </citation>
    <scope>NUCLEOTIDE SEQUENCE [LARGE SCALE GENOMIC DNA]</scope>
    <source>
        <strain evidence="2">YSy11</strain>
    </source>
</reference>
<dbReference type="GO" id="GO:0016301">
    <property type="term" value="F:kinase activity"/>
    <property type="evidence" value="ECO:0007669"/>
    <property type="project" value="UniProtKB-KW"/>
</dbReference>
<protein>
    <submittedName>
        <fullName evidence="2">Histidine kinase</fullName>
    </submittedName>
</protein>
<proteinExistence type="predicted"/>
<dbReference type="InterPro" id="IPR013976">
    <property type="entry name" value="HDOD"/>
</dbReference>
<sequence length="279" mass="30545">MSSTLAEKVQAQLIQAIDNDALTLPTLPEVALRVREAAEDPDVGAADIAKVLANDAAISARLIKVVNSPLLRAAGVITDLQMAVSRLGINYTCNLATGLAMEQMFQATTDIIDQKMREVWNKSTEIAGISHVLCRHYTRLMPDQATLAGLVHQIGILPILTFAEEHEELLADPQTLDAVINAIHPVLGEKILRAWQFPEQIATVPGQLLNFSRNSAKTDYTDIVQVAMLQSYIGTDHPFAQMDWSDISSFHKLGLDPQVDMQDDEDLSASMEAAMSMLQ</sequence>
<dbReference type="EMBL" id="LR215729">
    <property type="protein sequence ID" value="VEV95324.1"/>
    <property type="molecule type" value="Genomic_DNA"/>
</dbReference>
<dbReference type="InterPro" id="IPR052340">
    <property type="entry name" value="RNase_Y/CdgJ"/>
</dbReference>
<gene>
    <name evidence="2" type="ORF">PMYSY11_0277</name>
</gene>
<dbReference type="PANTHER" id="PTHR33525">
    <property type="match status" value="1"/>
</dbReference>
<dbReference type="RefSeq" id="WP_069899411.1">
    <property type="nucleotide sequence ID" value="NZ_JBALXC010000104.1"/>
</dbReference>
<accession>A0A653DZT6</accession>